<dbReference type="PROSITE" id="PS51257">
    <property type="entry name" value="PROKAR_LIPOPROTEIN"/>
    <property type="match status" value="1"/>
</dbReference>
<protein>
    <recommendedName>
        <fullName evidence="2">SbsA Ig-like domain-containing protein</fullName>
    </recommendedName>
</protein>
<evidence type="ECO:0008006" key="2">
    <source>
        <dbReference type="Google" id="ProtNLM"/>
    </source>
</evidence>
<organism evidence="1">
    <name type="scientific">marine metagenome</name>
    <dbReference type="NCBI Taxonomy" id="408172"/>
    <lineage>
        <taxon>unclassified sequences</taxon>
        <taxon>metagenomes</taxon>
        <taxon>ecological metagenomes</taxon>
    </lineage>
</organism>
<dbReference type="AlphaFoldDB" id="A0A383CZC3"/>
<feature type="non-terminal residue" evidence="1">
    <location>
        <position position="99"/>
    </location>
</feature>
<proteinExistence type="predicted"/>
<dbReference type="EMBL" id="UINC01212849">
    <property type="protein sequence ID" value="SVE37353.1"/>
    <property type="molecule type" value="Genomic_DNA"/>
</dbReference>
<evidence type="ECO:0000313" key="1">
    <source>
        <dbReference type="EMBL" id="SVE37353.1"/>
    </source>
</evidence>
<reference evidence="1" key="1">
    <citation type="submission" date="2018-05" db="EMBL/GenBank/DDBJ databases">
        <authorList>
            <person name="Lanie J.A."/>
            <person name="Ng W.-L."/>
            <person name="Kazmierczak K.M."/>
            <person name="Andrzejewski T.M."/>
            <person name="Davidsen T.M."/>
            <person name="Wayne K.J."/>
            <person name="Tettelin H."/>
            <person name="Glass J.I."/>
            <person name="Rusch D."/>
            <person name="Podicherti R."/>
            <person name="Tsui H.-C.T."/>
            <person name="Winkler M.E."/>
        </authorList>
    </citation>
    <scope>NUCLEOTIDE SEQUENCE</scope>
</reference>
<accession>A0A383CZC3</accession>
<name>A0A383CZC3_9ZZZZ</name>
<sequence length="99" mass="10880">MLRLIQQLPLLSILLLLGCAATGPPSGGPADKKGPELISIIPESVLNLEPDQKITFTFDELIDPVSVPPSIQIDSDLKYKLKIRGRKIVVLPEKIWPDN</sequence>
<gene>
    <name evidence="1" type="ORF">METZ01_LOCUS490207</name>
</gene>